<keyword evidence="6 7" id="KW-0472">Membrane</keyword>
<dbReference type="PANTHER" id="PTHR43744">
    <property type="entry name" value="ABC TRANSPORTER PERMEASE PROTEIN MG189-RELATED-RELATED"/>
    <property type="match status" value="1"/>
</dbReference>
<feature type="transmembrane region" description="Helical" evidence="7">
    <location>
        <begin position="260"/>
        <end position="280"/>
    </location>
</feature>
<feature type="transmembrane region" description="Helical" evidence="7">
    <location>
        <begin position="185"/>
        <end position="207"/>
    </location>
</feature>
<dbReference type="GO" id="GO:0055085">
    <property type="term" value="P:transmembrane transport"/>
    <property type="evidence" value="ECO:0007669"/>
    <property type="project" value="InterPro"/>
</dbReference>
<accession>E4Q9Y5</accession>
<dbReference type="HOGENOM" id="CLU_016047_1_0_9"/>
<protein>
    <submittedName>
        <fullName evidence="9">Binding-protein-dependent transport systems inner membrane component</fullName>
    </submittedName>
</protein>
<evidence type="ECO:0000256" key="1">
    <source>
        <dbReference type="ARBA" id="ARBA00004651"/>
    </source>
</evidence>
<feature type="transmembrane region" description="Helical" evidence="7">
    <location>
        <begin position="143"/>
        <end position="164"/>
    </location>
</feature>
<evidence type="ECO:0000313" key="9">
    <source>
        <dbReference type="EMBL" id="ADQ05860.1"/>
    </source>
</evidence>
<reference key="1">
    <citation type="submission" date="2010-09" db="EMBL/GenBank/DDBJ databases">
        <title>Complete sequence of Caldicellulosiruptor hydrothermalis 108.</title>
        <authorList>
            <consortium name="US DOE Joint Genome Institute"/>
            <person name="Lucas S."/>
            <person name="Copeland A."/>
            <person name="Lapidus A."/>
            <person name="Cheng J.-F."/>
            <person name="Bruce D."/>
            <person name="Goodwin L."/>
            <person name="Pitluck S."/>
            <person name="Davenport K."/>
            <person name="Detter J.C."/>
            <person name="Han C."/>
            <person name="Tapia R."/>
            <person name="Land M."/>
            <person name="Hauser L."/>
            <person name="Chang Y.-J."/>
            <person name="Jeffries C."/>
            <person name="Kyrpides N."/>
            <person name="Ivanova N."/>
            <person name="Mikhailova N."/>
            <person name="Blumer-Schuette S.E."/>
            <person name="Kelly R.M."/>
            <person name="Woyke T."/>
        </authorList>
    </citation>
    <scope>NUCLEOTIDE SEQUENCE</scope>
    <source>
        <strain>108</strain>
    </source>
</reference>
<dbReference type="RefSeq" id="WP_013402073.1">
    <property type="nucleotide sequence ID" value="NC_014652.1"/>
</dbReference>
<comment type="subcellular location">
    <subcellularLocation>
        <location evidence="1 7">Cell membrane</location>
        <topology evidence="1 7">Multi-pass membrane protein</topology>
    </subcellularLocation>
</comment>
<evidence type="ECO:0000256" key="6">
    <source>
        <dbReference type="ARBA" id="ARBA00023136"/>
    </source>
</evidence>
<dbReference type="eggNOG" id="COG0395">
    <property type="taxonomic scope" value="Bacteria"/>
</dbReference>
<keyword evidence="5 7" id="KW-1133">Transmembrane helix</keyword>
<evidence type="ECO:0000256" key="7">
    <source>
        <dbReference type="RuleBase" id="RU363032"/>
    </source>
</evidence>
<dbReference type="STRING" id="632292.Calhy_0098"/>
<gene>
    <name evidence="9" type="ordered locus">Calhy_0098</name>
</gene>
<feature type="transmembrane region" description="Helical" evidence="7">
    <location>
        <begin position="81"/>
        <end position="102"/>
    </location>
</feature>
<dbReference type="EMBL" id="CP002219">
    <property type="protein sequence ID" value="ADQ05860.1"/>
    <property type="molecule type" value="Genomic_DNA"/>
</dbReference>
<dbReference type="InterPro" id="IPR000515">
    <property type="entry name" value="MetI-like"/>
</dbReference>
<dbReference type="AlphaFoldDB" id="E4Q9Y5"/>
<evidence type="ECO:0000256" key="4">
    <source>
        <dbReference type="ARBA" id="ARBA00022692"/>
    </source>
</evidence>
<dbReference type="PANTHER" id="PTHR43744:SF9">
    <property type="entry name" value="POLYGALACTURONAN_RHAMNOGALACTURONAN TRANSPORT SYSTEM PERMEASE PROTEIN YTCP"/>
    <property type="match status" value="1"/>
</dbReference>
<evidence type="ECO:0000259" key="8">
    <source>
        <dbReference type="PROSITE" id="PS50928"/>
    </source>
</evidence>
<dbReference type="InterPro" id="IPR035906">
    <property type="entry name" value="MetI-like_sf"/>
</dbReference>
<proteinExistence type="inferred from homology"/>
<evidence type="ECO:0000256" key="5">
    <source>
        <dbReference type="ARBA" id="ARBA00022989"/>
    </source>
</evidence>
<feature type="transmembrane region" description="Helical" evidence="7">
    <location>
        <begin position="12"/>
        <end position="37"/>
    </location>
</feature>
<dbReference type="Proteomes" id="UP000006890">
    <property type="component" value="Chromosome"/>
</dbReference>
<reference evidence="9 10" key="2">
    <citation type="journal article" date="2011" name="J. Bacteriol.">
        <title>Complete genome sequences for the anaerobic, extremely thermophilic plant biomass-degrading bacteria Caldicellulosiruptor hydrothermalis, Caldicellulosiruptor kristjanssonii, Caldicellulosiruptor kronotskyensis, Caldicellulosiruptor owensenis, and Caldicellulosiruptor lactoaceticus.</title>
        <authorList>
            <person name="Blumer-Schuette S.E."/>
            <person name="Ozdemir I."/>
            <person name="Mistry D."/>
            <person name="Lucas S."/>
            <person name="Lapidus A."/>
            <person name="Cheng J.F."/>
            <person name="Goodwin L.A."/>
            <person name="Pitluck S."/>
            <person name="Land M.L."/>
            <person name="Hauser L.J."/>
            <person name="Woyke T."/>
            <person name="Mikhailova N."/>
            <person name="Pati A."/>
            <person name="Kyrpides N.C."/>
            <person name="Ivanova N."/>
            <person name="Detter J.C."/>
            <person name="Walston-Davenport K."/>
            <person name="Han S."/>
            <person name="Adams M.W."/>
            <person name="Kelly R.M."/>
        </authorList>
    </citation>
    <scope>NUCLEOTIDE SEQUENCE [LARGE SCALE GENOMIC DNA]</scope>
    <source>
        <strain evidence="10">DSM 18901 / VKM B-2411 / 108</strain>
    </source>
</reference>
<dbReference type="KEGG" id="chd:Calhy_0098"/>
<name>E4Q9Y5_CALH1</name>
<keyword evidence="2 7" id="KW-0813">Transport</keyword>
<dbReference type="Pfam" id="PF00528">
    <property type="entry name" value="BPD_transp_1"/>
    <property type="match status" value="1"/>
</dbReference>
<evidence type="ECO:0000313" key="10">
    <source>
        <dbReference type="Proteomes" id="UP000006890"/>
    </source>
</evidence>
<dbReference type="SUPFAM" id="SSF161098">
    <property type="entry name" value="MetI-like"/>
    <property type="match status" value="1"/>
</dbReference>
<comment type="similarity">
    <text evidence="7">Belongs to the binding-protein-dependent transport system permease family.</text>
</comment>
<organism evidence="9 10">
    <name type="scientific">Caldicellulosiruptor hydrothermalis (strain DSM 18901 / VKM B-2411 / 108)</name>
    <dbReference type="NCBI Taxonomy" id="632292"/>
    <lineage>
        <taxon>Bacteria</taxon>
        <taxon>Bacillati</taxon>
        <taxon>Bacillota</taxon>
        <taxon>Bacillota incertae sedis</taxon>
        <taxon>Caldicellulosiruptorales</taxon>
        <taxon>Caldicellulosiruptoraceae</taxon>
        <taxon>Caldicellulosiruptor</taxon>
    </lineage>
</organism>
<feature type="domain" description="ABC transmembrane type-1" evidence="8">
    <location>
        <begin position="77"/>
        <end position="272"/>
    </location>
</feature>
<keyword evidence="3" id="KW-1003">Cell membrane</keyword>
<dbReference type="GO" id="GO:0005886">
    <property type="term" value="C:plasma membrane"/>
    <property type="evidence" value="ECO:0007669"/>
    <property type="project" value="UniProtKB-SubCell"/>
</dbReference>
<keyword evidence="10" id="KW-1185">Reference proteome</keyword>
<sequence>MVKMKKGVGEIIFDIFNYIFLGLLCFTFLYPMLYVLFASFSNPIKLMAYRGPLLRPLDFSVEAYKLLLSYPMIWIGYRNTIIYVVFGTAINILLTTMGGYVLSRRNLKLKNPIMFFIAFTMYFSGGMIPTYLLVQSLGMIDTIWAMIIPGAISTTNLIIMRTGFHSVPDSLEESARIDGAGDWTILFRIMIPLAMPMIAVMILFYAVGHWNAFFNAIIYLRSRDLYPLQLVLREILIMNSTENMTTGISDASDRFAITELIKYAAIIVATVPILCIYPFLQKYFVKGVMIGAIKE</sequence>
<evidence type="ECO:0000256" key="3">
    <source>
        <dbReference type="ARBA" id="ARBA00022475"/>
    </source>
</evidence>
<evidence type="ECO:0000256" key="2">
    <source>
        <dbReference type="ARBA" id="ARBA00022448"/>
    </source>
</evidence>
<dbReference type="PROSITE" id="PS50928">
    <property type="entry name" value="ABC_TM1"/>
    <property type="match status" value="1"/>
</dbReference>
<dbReference type="Gene3D" id="1.10.3720.10">
    <property type="entry name" value="MetI-like"/>
    <property type="match status" value="1"/>
</dbReference>
<feature type="transmembrane region" description="Helical" evidence="7">
    <location>
        <begin position="114"/>
        <end position="137"/>
    </location>
</feature>
<keyword evidence="4 7" id="KW-0812">Transmembrane</keyword>
<dbReference type="CDD" id="cd06261">
    <property type="entry name" value="TM_PBP2"/>
    <property type="match status" value="1"/>
</dbReference>